<dbReference type="EC" id="2.4.1.258" evidence="3"/>
<name>A0A8S1EW29_9PELO</name>
<accession>A0A8S1EW29</accession>
<dbReference type="OrthoDB" id="16816at2759"/>
<evidence type="ECO:0000256" key="9">
    <source>
        <dbReference type="ARBA" id="ARBA00023136"/>
    </source>
</evidence>
<proteinExistence type="predicted"/>
<evidence type="ECO:0000256" key="7">
    <source>
        <dbReference type="ARBA" id="ARBA00022824"/>
    </source>
</evidence>
<feature type="transmembrane region" description="Helical" evidence="11">
    <location>
        <begin position="219"/>
        <end position="239"/>
    </location>
</feature>
<evidence type="ECO:0000256" key="6">
    <source>
        <dbReference type="ARBA" id="ARBA00022692"/>
    </source>
</evidence>
<evidence type="ECO:0000313" key="13">
    <source>
        <dbReference type="EMBL" id="CAB3403712.1"/>
    </source>
</evidence>
<organism evidence="13 14">
    <name type="scientific">Caenorhabditis bovis</name>
    <dbReference type="NCBI Taxonomy" id="2654633"/>
    <lineage>
        <taxon>Eukaryota</taxon>
        <taxon>Metazoa</taxon>
        <taxon>Ecdysozoa</taxon>
        <taxon>Nematoda</taxon>
        <taxon>Chromadorea</taxon>
        <taxon>Rhabditida</taxon>
        <taxon>Rhabditina</taxon>
        <taxon>Rhabditomorpha</taxon>
        <taxon>Rhabditoidea</taxon>
        <taxon>Rhabditidae</taxon>
        <taxon>Peloderinae</taxon>
        <taxon>Caenorhabditis</taxon>
    </lineage>
</organism>
<keyword evidence="4" id="KW-0328">Glycosyltransferase</keyword>
<evidence type="ECO:0000256" key="4">
    <source>
        <dbReference type="ARBA" id="ARBA00022676"/>
    </source>
</evidence>
<dbReference type="GO" id="GO:0005789">
    <property type="term" value="C:endoplasmic reticulum membrane"/>
    <property type="evidence" value="ECO:0007669"/>
    <property type="project" value="UniProtKB-SubCell"/>
</dbReference>
<dbReference type="InterPro" id="IPR029063">
    <property type="entry name" value="SAM-dependent_MTases_sf"/>
</dbReference>
<feature type="transmembrane region" description="Helical" evidence="11">
    <location>
        <begin position="376"/>
        <end position="393"/>
    </location>
</feature>
<comment type="subcellular location">
    <subcellularLocation>
        <location evidence="1">Endoplasmic reticulum membrane</location>
        <topology evidence="1">Multi-pass membrane protein</topology>
    </subcellularLocation>
</comment>
<comment type="catalytic activity">
    <reaction evidence="10">
        <text>an alpha-D-Man-(1-&gt;2)-alpha-D-Man-(1-&gt;2)-alpha-D-Man-(1-&gt;3)-[alpha-D-Man-(1-&gt;6)]-beta-D-Man-(1-&gt;4)-beta-D-GlcNAc-(1-&gt;4)-alpha-D-GlcNAc-diphospho-di-trans,poly-cis-dolichol + a di-trans,poly-cis-dolichyl beta-D-mannosyl phosphate = an alpha-D-Man-(1-&gt;2)-alpha-D-Man-(1-&gt;2)-alpha-D-Man-(1-&gt;3)-[alpha-D-Man-(1-&gt;3)-alpha-D-Man-(1-&gt;6)]-beta-D-Man-(1-&gt;4)-beta-D-GlcNAc-(1-&gt;4)-alpha-D-GlcNAc-diphospho-di-trans,poly-cis-dolichol + a di-trans,poly-cis-dolichyl phosphate + H(+)</text>
        <dbReference type="Rhea" id="RHEA:29527"/>
        <dbReference type="Rhea" id="RHEA-COMP:19498"/>
        <dbReference type="Rhea" id="RHEA-COMP:19501"/>
        <dbReference type="Rhea" id="RHEA-COMP:19516"/>
        <dbReference type="Rhea" id="RHEA-COMP:19517"/>
        <dbReference type="ChEBI" id="CHEBI:15378"/>
        <dbReference type="ChEBI" id="CHEBI:57683"/>
        <dbReference type="ChEBI" id="CHEBI:58211"/>
        <dbReference type="ChEBI" id="CHEBI:132515"/>
        <dbReference type="ChEBI" id="CHEBI:132516"/>
        <dbReference type="EC" id="2.4.1.258"/>
    </reaction>
    <physiologicalReaction direction="left-to-right" evidence="10">
        <dbReference type="Rhea" id="RHEA:29528"/>
    </physiologicalReaction>
</comment>
<keyword evidence="5" id="KW-0808">Transferase</keyword>
<feature type="transmembrane region" description="Helical" evidence="11">
    <location>
        <begin position="275"/>
        <end position="298"/>
    </location>
</feature>
<feature type="transmembrane region" description="Helical" evidence="11">
    <location>
        <begin position="319"/>
        <end position="340"/>
    </location>
</feature>
<evidence type="ECO:0000313" key="14">
    <source>
        <dbReference type="Proteomes" id="UP000494206"/>
    </source>
</evidence>
<dbReference type="Pfam" id="PF05208">
    <property type="entry name" value="ALG3"/>
    <property type="match status" value="1"/>
</dbReference>
<evidence type="ECO:0000256" key="3">
    <source>
        <dbReference type="ARBA" id="ARBA00011964"/>
    </source>
</evidence>
<keyword evidence="7" id="KW-0256">Endoplasmic reticulum</keyword>
<keyword evidence="8 11" id="KW-1133">Transmembrane helix</keyword>
<evidence type="ECO:0000256" key="5">
    <source>
        <dbReference type="ARBA" id="ARBA00022679"/>
    </source>
</evidence>
<dbReference type="PANTHER" id="PTHR12646:SF0">
    <property type="entry name" value="DOL-P-MAN:MAN(5)GLCNAC(2)-PP-DOL ALPHA-1,3-MANNOSYLTRANSFERASE"/>
    <property type="match status" value="1"/>
</dbReference>
<reference evidence="13 14" key="1">
    <citation type="submission" date="2020-04" db="EMBL/GenBank/DDBJ databases">
        <authorList>
            <person name="Laetsch R D."/>
            <person name="Stevens L."/>
            <person name="Kumar S."/>
            <person name="Blaxter L. M."/>
        </authorList>
    </citation>
    <scope>NUCLEOTIDE SEQUENCE [LARGE SCALE GENOMIC DNA]</scope>
</reference>
<feature type="transmembrane region" description="Helical" evidence="11">
    <location>
        <begin position="29"/>
        <end position="48"/>
    </location>
</feature>
<comment type="caution">
    <text evidence="13">The sequence shown here is derived from an EMBL/GenBank/DDBJ whole genome shotgun (WGS) entry which is preliminary data.</text>
</comment>
<sequence>MAGKLHRSRLGRVFYDICMTFFRVNDGGFIFMAFLLFFADLFATYFIIQRIPYTEIDWSTYMQQVECYTKKNIMNYSRIEGDTGPLVYPAGHLFVYSILYNLTNRGTNIRLAQYIFMGFYMLNLLMVFKILYRSKKVPPFALLFVCATGYRIHSIFVLRLFNDPIAMFIFYAALDRILSNQWLFGCFLYSFAVSIKMNILLFAPALFFTLLFNTGFMRTFLYICVCGITQLYIGFPFLFHDWKSYIMRSFDLGRVFMYKWTVNWRFLPEFCFLDYRLHITLLFGHVLFLMTFGSTMWFRDKGGLNRGMWLLSKQILTRTGSAETIFAFFTSNLIGITFARSLHYQFYSWYYHQLPYLLFINYPNVLKPADIPWKSIFIKILMLLGVELCWNVYPSTWWSSLLLHALHISILMYIVVRKPRRSLTNYYENEPLGRYILNDLMLRNATEIEGRNIPYVNGLMNGAARAVQKNIRHVFDRNMKRNQREWAVRQKDFNAAQYLKEEVGWRVADKVFDLTKFNPLALDIGCGVGQIAPHLIKENVGKIIQIDMSSSMIAANKGCDDDGVDVESRCVDEEILDGFDENQFDLLLSSMSAHWINDLPGWFRRCYHILKPDCPFIGTMISEDSLYELRCSLQLAEMERLGGIGSHISPFVRSQDIGGLLSSAGFDMITLDTDEIEVGYPSMFELMIDLQLMGESHCTFRRSLTLRRDVLIAAEAIYKAMYAKDEKHPATFKLCSFIGWKPGPNMPKPAKRGSQNVSLKDIGKIIEDPEMMKKLSDDNKNKN</sequence>
<dbReference type="EMBL" id="CADEPM010000004">
    <property type="protein sequence ID" value="CAB3403712.1"/>
    <property type="molecule type" value="Genomic_DNA"/>
</dbReference>
<feature type="transmembrane region" description="Helical" evidence="11">
    <location>
        <begin position="399"/>
        <end position="416"/>
    </location>
</feature>
<evidence type="ECO:0000256" key="8">
    <source>
        <dbReference type="ARBA" id="ARBA00022989"/>
    </source>
</evidence>
<dbReference type="SUPFAM" id="SSF53335">
    <property type="entry name" value="S-adenosyl-L-methionine-dependent methyltransferases"/>
    <property type="match status" value="1"/>
</dbReference>
<evidence type="ECO:0000256" key="1">
    <source>
        <dbReference type="ARBA" id="ARBA00004477"/>
    </source>
</evidence>
<comment type="pathway">
    <text evidence="2">Protein modification; protein glycosylation.</text>
</comment>
<evidence type="ECO:0000256" key="11">
    <source>
        <dbReference type="SAM" id="Phobius"/>
    </source>
</evidence>
<dbReference type="Proteomes" id="UP000494206">
    <property type="component" value="Unassembled WGS sequence"/>
</dbReference>
<protein>
    <recommendedName>
        <fullName evidence="3">dolichyl-P-Man:Man5GlcNAc2-PP-dolichol alpha-1,3-mannosyltransferase</fullName>
        <ecNumber evidence="3">2.4.1.258</ecNumber>
    </recommendedName>
</protein>
<feature type="domain" description="Methyltransferase type 11" evidence="12">
    <location>
        <begin position="522"/>
        <end position="613"/>
    </location>
</feature>
<gene>
    <name evidence="13" type="ORF">CBOVIS_LOCUS6140</name>
</gene>
<dbReference type="AlphaFoldDB" id="A0A8S1EW29"/>
<dbReference type="Pfam" id="PF08241">
    <property type="entry name" value="Methyltransf_11"/>
    <property type="match status" value="1"/>
</dbReference>
<dbReference type="CDD" id="cd02440">
    <property type="entry name" value="AdoMet_MTases"/>
    <property type="match status" value="1"/>
</dbReference>
<feature type="transmembrane region" description="Helical" evidence="11">
    <location>
        <begin position="182"/>
        <end position="212"/>
    </location>
</feature>
<dbReference type="Gene3D" id="3.40.50.150">
    <property type="entry name" value="Vaccinia Virus protein VP39"/>
    <property type="match status" value="1"/>
</dbReference>
<evidence type="ECO:0000259" key="12">
    <source>
        <dbReference type="Pfam" id="PF08241"/>
    </source>
</evidence>
<keyword evidence="14" id="KW-1185">Reference proteome</keyword>
<dbReference type="GO" id="GO:0008757">
    <property type="term" value="F:S-adenosylmethionine-dependent methyltransferase activity"/>
    <property type="evidence" value="ECO:0007669"/>
    <property type="project" value="InterPro"/>
</dbReference>
<dbReference type="InterPro" id="IPR007873">
    <property type="entry name" value="Glycosyltransferase_ALG3"/>
</dbReference>
<dbReference type="InterPro" id="IPR013216">
    <property type="entry name" value="Methyltransf_11"/>
</dbReference>
<dbReference type="GO" id="GO:0052925">
    <property type="term" value="F:dol-P-Man:Man(5)GlcNAc(2)-PP-Dol alpha-1,3-mannosyltransferase activity"/>
    <property type="evidence" value="ECO:0007669"/>
    <property type="project" value="UniProtKB-EC"/>
</dbReference>
<keyword evidence="9 11" id="KW-0472">Membrane</keyword>
<feature type="transmembrane region" description="Helical" evidence="11">
    <location>
        <begin position="111"/>
        <end position="128"/>
    </location>
</feature>
<evidence type="ECO:0000256" key="10">
    <source>
        <dbReference type="ARBA" id="ARBA00049506"/>
    </source>
</evidence>
<keyword evidence="6 11" id="KW-0812">Transmembrane</keyword>
<dbReference type="PANTHER" id="PTHR12646">
    <property type="entry name" value="NOT56 - RELATED"/>
    <property type="match status" value="1"/>
</dbReference>
<evidence type="ECO:0000256" key="2">
    <source>
        <dbReference type="ARBA" id="ARBA00004922"/>
    </source>
</evidence>